<feature type="region of interest" description="Disordered" evidence="1">
    <location>
        <begin position="442"/>
        <end position="471"/>
    </location>
</feature>
<dbReference type="InterPro" id="IPR015030">
    <property type="entry name" value="RB_C"/>
</dbReference>
<evidence type="ECO:0000259" key="3">
    <source>
        <dbReference type="SMART" id="SM01369"/>
    </source>
</evidence>
<dbReference type="GO" id="GO:0035189">
    <property type="term" value="C:Rb-E2F complex"/>
    <property type="evidence" value="ECO:0007669"/>
    <property type="project" value="TreeGrafter"/>
</dbReference>
<dbReference type="InterPro" id="IPR028309">
    <property type="entry name" value="RB_fam"/>
</dbReference>
<organism evidence="4 5">
    <name type="scientific">Pavo cristatus</name>
    <name type="common">Indian peafowl</name>
    <name type="synonym">Blue peafowl</name>
    <dbReference type="NCBI Taxonomy" id="9049"/>
    <lineage>
        <taxon>Eukaryota</taxon>
        <taxon>Metazoa</taxon>
        <taxon>Chordata</taxon>
        <taxon>Craniata</taxon>
        <taxon>Vertebrata</taxon>
        <taxon>Euteleostomi</taxon>
        <taxon>Archelosauria</taxon>
        <taxon>Archosauria</taxon>
        <taxon>Dinosauria</taxon>
        <taxon>Saurischia</taxon>
        <taxon>Theropoda</taxon>
        <taxon>Coelurosauria</taxon>
        <taxon>Aves</taxon>
        <taxon>Neognathae</taxon>
        <taxon>Galloanserae</taxon>
        <taxon>Galliformes</taxon>
        <taxon>Phasianidae</taxon>
        <taxon>Phasianinae</taxon>
        <taxon>Pavo</taxon>
    </lineage>
</organism>
<feature type="compositionally biased region" description="Polar residues" evidence="1">
    <location>
        <begin position="450"/>
        <end position="471"/>
    </location>
</feature>
<feature type="compositionally biased region" description="Basic residues" evidence="1">
    <location>
        <begin position="698"/>
        <end position="707"/>
    </location>
</feature>
<dbReference type="GO" id="GO:0048667">
    <property type="term" value="P:cell morphogenesis involved in neuron differentiation"/>
    <property type="evidence" value="ECO:0007669"/>
    <property type="project" value="TreeGrafter"/>
</dbReference>
<dbReference type="Pfam" id="PF08934">
    <property type="entry name" value="Rb_C"/>
    <property type="match status" value="1"/>
</dbReference>
<dbReference type="InterPro" id="IPR002719">
    <property type="entry name" value="RB_B"/>
</dbReference>
<protein>
    <submittedName>
        <fullName evidence="4">RB transcriptional corepressor 1</fullName>
    </submittedName>
</protein>
<dbReference type="GO" id="GO:0000977">
    <property type="term" value="F:RNA polymerase II transcription regulatory region sequence-specific DNA binding"/>
    <property type="evidence" value="ECO:0007669"/>
    <property type="project" value="TreeGrafter"/>
</dbReference>
<feature type="domain" description="Retinoblastoma-associated protein C-terminal" evidence="3">
    <location>
        <begin position="570"/>
        <end position="707"/>
    </location>
</feature>
<dbReference type="Pfam" id="PF01858">
    <property type="entry name" value="RB_A"/>
    <property type="match status" value="1"/>
</dbReference>
<dbReference type="AlphaFoldDB" id="A0A8C9EKP2"/>
<dbReference type="SUPFAM" id="SSF47954">
    <property type="entry name" value="Cyclin-like"/>
    <property type="match status" value="2"/>
</dbReference>
<dbReference type="GO" id="GO:0031175">
    <property type="term" value="P:neuron projection development"/>
    <property type="evidence" value="ECO:0007669"/>
    <property type="project" value="TreeGrafter"/>
</dbReference>
<feature type="domain" description="Retinoblastoma-associated protein A-box" evidence="2">
    <location>
        <begin position="221"/>
        <end position="403"/>
    </location>
</feature>
<dbReference type="GO" id="GO:0000785">
    <property type="term" value="C:chromatin"/>
    <property type="evidence" value="ECO:0007669"/>
    <property type="project" value="TreeGrafter"/>
</dbReference>
<dbReference type="Proteomes" id="UP000694428">
    <property type="component" value="Unplaced"/>
</dbReference>
<dbReference type="Ensembl" id="ENSPSTT00000002207.1">
    <property type="protein sequence ID" value="ENSPSTP00000002093.1"/>
    <property type="gene ID" value="ENSPSTG00000001596.1"/>
</dbReference>
<feature type="region of interest" description="Disordered" evidence="1">
    <location>
        <begin position="1"/>
        <end position="32"/>
    </location>
</feature>
<dbReference type="Pfam" id="PF01857">
    <property type="entry name" value="RB_B"/>
    <property type="match status" value="1"/>
</dbReference>
<reference evidence="4" key="2">
    <citation type="submission" date="2025-09" db="UniProtKB">
        <authorList>
            <consortium name="Ensembl"/>
        </authorList>
    </citation>
    <scope>IDENTIFICATION</scope>
</reference>
<evidence type="ECO:0000313" key="4">
    <source>
        <dbReference type="Ensembl" id="ENSPSTP00000002093.1"/>
    </source>
</evidence>
<evidence type="ECO:0000256" key="1">
    <source>
        <dbReference type="SAM" id="MobiDB-lite"/>
    </source>
</evidence>
<dbReference type="GO" id="GO:2000134">
    <property type="term" value="P:negative regulation of G1/S transition of mitotic cell cycle"/>
    <property type="evidence" value="ECO:0007669"/>
    <property type="project" value="TreeGrafter"/>
</dbReference>
<proteinExistence type="predicted"/>
<feature type="region of interest" description="Disordered" evidence="1">
    <location>
        <begin position="681"/>
        <end position="707"/>
    </location>
</feature>
<evidence type="ECO:0000313" key="5">
    <source>
        <dbReference type="Proteomes" id="UP000694428"/>
    </source>
</evidence>
<dbReference type="Gene3D" id="1.10.472.10">
    <property type="entry name" value="Cyclin-like"/>
    <property type="match status" value="3"/>
</dbReference>
<dbReference type="GO" id="GO:0006357">
    <property type="term" value="P:regulation of transcription by RNA polymerase II"/>
    <property type="evidence" value="ECO:0007669"/>
    <property type="project" value="InterPro"/>
</dbReference>
<dbReference type="SMART" id="SM01368">
    <property type="entry name" value="RB_A"/>
    <property type="match status" value="1"/>
</dbReference>
<dbReference type="PANTHER" id="PTHR13742:SF36">
    <property type="entry name" value="RETINOBLASTOMA-ASSOCIATED PROTEIN"/>
    <property type="match status" value="1"/>
</dbReference>
<dbReference type="InterPro" id="IPR036915">
    <property type="entry name" value="Cyclin-like_sf"/>
</dbReference>
<evidence type="ECO:0000259" key="2">
    <source>
        <dbReference type="SMART" id="SM01368"/>
    </source>
</evidence>
<dbReference type="PANTHER" id="PTHR13742">
    <property type="entry name" value="RETINOBLASTOMA-ASSOCIATED PROTEIN RB -RELATED"/>
    <property type="match status" value="1"/>
</dbReference>
<dbReference type="Gene3D" id="6.10.140.1380">
    <property type="match status" value="2"/>
</dbReference>
<reference evidence="4" key="1">
    <citation type="submission" date="2025-08" db="UniProtKB">
        <authorList>
            <consortium name="Ensembl"/>
        </authorList>
    </citation>
    <scope>IDENTIFICATION</scope>
</reference>
<dbReference type="FunFam" id="1.10.472.10:FF:000039">
    <property type="entry name" value="RB transcriptional corepressor 1"/>
    <property type="match status" value="1"/>
</dbReference>
<dbReference type="Gene3D" id="6.10.250.530">
    <property type="match status" value="1"/>
</dbReference>
<keyword evidence="5" id="KW-1185">Reference proteome</keyword>
<dbReference type="InterPro" id="IPR002720">
    <property type="entry name" value="RB_A"/>
</dbReference>
<dbReference type="SMART" id="SM01369">
    <property type="entry name" value="Rb_C"/>
    <property type="match status" value="1"/>
</dbReference>
<sequence length="707" mass="80408">MPPKPLRRAGAARSQRTSPEGGAGTASPPGGTRLEVGEAEFVALCDALKVPDSVREKAWRTYESLAAADGAPVSVVPAAGLRSAQSTYVNLSSLFFSVCTFFQFLKEVDVNMDTVSTKVDSTVSRLKKKYDVLLALYHKFERYFIPFLNSLGVVASNGLPEVDVLSKQYDELYLKNKDIDARLFLDHDETLQPDVIACSQLERTPRKNNPDEEVNHVLPQTPVRGTNLIKSLKCFGMNPEDSILKRVESLGHIFKKKFAEAVGQGCAEIGSQRYQLGVRLYYRVMESMLKSEEERLSVHNFSKLLNDNIFHTSLLACALEIVMATYGRTASQSDGTSAETDLSFPWILNVFDLKAFDFYKVIESFIKVEPSLTRDMIKHLERCEHRIMESLAWQSDSPLFDLIKQSKEREGQTDQPEPTSTLNLPLQHNHTAADLYLSPVRSPKKKASGHSHSGTSNPDAQPSATSQTQKPQKSTSLSLFYKKVFRLAYLRLHTLFFRLLSEHPDLEPLIWTLFQHTLQNEYELMRDRPFYDSIYSSCRTFKRVLIREEQYDSIIVFYNLVFMQRLKTNILQYASNRPPTLSPIPHIPRSPYQFSNSPRRVPAGNNIYISPLKSPYKFSDGFQSPTKMTPRSRILVSIGETFGTSEKFQKINQMVCNSESHVKRGAEPSDAPKPLKRLRFDIEGQDETTESAFQDKRVRSRRDRYKM</sequence>
<name>A0A8C9EKP2_PAVCR</name>
<accession>A0A8C9EKP2</accession>